<sequence length="118" mass="12914">MFCFLFAFLLFEVNSSSISLLLSPPPQLCPPEHSSALIQFKNSLSSFPKMNNPSFPGSSECGDSYPKIEFWNQSTDCCSWEVVTCHSMTGSVISLDLSCSSLEGSLPSNSSLFLLQDL</sequence>
<dbReference type="Gene3D" id="3.80.10.10">
    <property type="entry name" value="Ribonuclease Inhibitor"/>
    <property type="match status" value="1"/>
</dbReference>
<feature type="domain" description="Leucine-rich repeat-containing N-terminal plant-type" evidence="11">
    <location>
        <begin position="35"/>
        <end position="85"/>
    </location>
</feature>
<organism evidence="12 13">
    <name type="scientific">Theobroma cacao</name>
    <name type="common">Cacao</name>
    <name type="synonym">Cocoa</name>
    <dbReference type="NCBI Taxonomy" id="3641"/>
    <lineage>
        <taxon>Eukaryota</taxon>
        <taxon>Viridiplantae</taxon>
        <taxon>Streptophyta</taxon>
        <taxon>Embryophyta</taxon>
        <taxon>Tracheophyta</taxon>
        <taxon>Spermatophyta</taxon>
        <taxon>Magnoliopsida</taxon>
        <taxon>eudicotyledons</taxon>
        <taxon>Gunneridae</taxon>
        <taxon>Pentapetalae</taxon>
        <taxon>rosids</taxon>
        <taxon>malvids</taxon>
        <taxon>Malvales</taxon>
        <taxon>Malvaceae</taxon>
        <taxon>Byttnerioideae</taxon>
        <taxon>Theobroma</taxon>
    </lineage>
</organism>
<dbReference type="InterPro" id="IPR032675">
    <property type="entry name" value="LRR_dom_sf"/>
</dbReference>
<evidence type="ECO:0000256" key="2">
    <source>
        <dbReference type="ARBA" id="ARBA00022614"/>
    </source>
</evidence>
<dbReference type="InterPro" id="IPR046956">
    <property type="entry name" value="RLP23-like"/>
</dbReference>
<dbReference type="InterPro" id="IPR013210">
    <property type="entry name" value="LRR_N_plant-typ"/>
</dbReference>
<dbReference type="EMBL" id="CM001885">
    <property type="protein sequence ID" value="EOY13279.1"/>
    <property type="molecule type" value="Genomic_DNA"/>
</dbReference>
<dbReference type="HOGENOM" id="CLU_2214602_0_0_1"/>
<dbReference type="InParanoid" id="A0A061FFN5"/>
<name>A0A061FFN5_THECC</name>
<evidence type="ECO:0000259" key="11">
    <source>
        <dbReference type="Pfam" id="PF08263"/>
    </source>
</evidence>
<gene>
    <name evidence="12" type="ORF">TCM_031801</name>
</gene>
<evidence type="ECO:0000256" key="4">
    <source>
        <dbReference type="ARBA" id="ARBA00022729"/>
    </source>
</evidence>
<keyword evidence="5" id="KW-0677">Repeat</keyword>
<evidence type="ECO:0000256" key="9">
    <source>
        <dbReference type="ARBA" id="ARBA00023180"/>
    </source>
</evidence>
<keyword evidence="3" id="KW-0812">Transmembrane</keyword>
<keyword evidence="8" id="KW-0675">Receptor</keyword>
<dbReference type="OMA" id="WEVVTCH"/>
<evidence type="ECO:0000313" key="13">
    <source>
        <dbReference type="Proteomes" id="UP000026915"/>
    </source>
</evidence>
<accession>A0A061FFN5</accession>
<keyword evidence="13" id="KW-1185">Reference proteome</keyword>
<evidence type="ECO:0000256" key="5">
    <source>
        <dbReference type="ARBA" id="ARBA00022737"/>
    </source>
</evidence>
<dbReference type="GO" id="GO:0016020">
    <property type="term" value="C:membrane"/>
    <property type="evidence" value="ECO:0007669"/>
    <property type="project" value="UniProtKB-SubCell"/>
</dbReference>
<evidence type="ECO:0000256" key="10">
    <source>
        <dbReference type="SAM" id="SignalP"/>
    </source>
</evidence>
<keyword evidence="7" id="KW-0472">Membrane</keyword>
<evidence type="ECO:0000256" key="3">
    <source>
        <dbReference type="ARBA" id="ARBA00022692"/>
    </source>
</evidence>
<dbReference type="PANTHER" id="PTHR48061">
    <property type="entry name" value="LEUCINE-RICH REPEAT RECEPTOR PROTEIN KINASE EMS1-LIKE-RELATED"/>
    <property type="match status" value="1"/>
</dbReference>
<comment type="subcellular location">
    <subcellularLocation>
        <location evidence="1">Membrane</location>
        <topology evidence="1">Single-pass type I membrane protein</topology>
    </subcellularLocation>
</comment>
<dbReference type="Pfam" id="PF08263">
    <property type="entry name" value="LRRNT_2"/>
    <property type="match status" value="1"/>
</dbReference>
<evidence type="ECO:0000256" key="8">
    <source>
        <dbReference type="ARBA" id="ARBA00023170"/>
    </source>
</evidence>
<protein>
    <recommendedName>
        <fullName evidence="11">Leucine-rich repeat-containing N-terminal plant-type domain-containing protein</fullName>
    </recommendedName>
</protein>
<keyword evidence="9" id="KW-0325">Glycoprotein</keyword>
<keyword evidence="4 10" id="KW-0732">Signal</keyword>
<keyword evidence="2" id="KW-0433">Leucine-rich repeat</keyword>
<evidence type="ECO:0000256" key="1">
    <source>
        <dbReference type="ARBA" id="ARBA00004479"/>
    </source>
</evidence>
<feature type="signal peptide" evidence="10">
    <location>
        <begin position="1"/>
        <end position="15"/>
    </location>
</feature>
<dbReference type="Gramene" id="EOY13279">
    <property type="protein sequence ID" value="EOY13279"/>
    <property type="gene ID" value="TCM_031801"/>
</dbReference>
<reference evidence="12 13" key="1">
    <citation type="journal article" date="2013" name="Genome Biol.">
        <title>The genome sequence of the most widely cultivated cacao type and its use to identify candidate genes regulating pod color.</title>
        <authorList>
            <person name="Motamayor J.C."/>
            <person name="Mockaitis K."/>
            <person name="Schmutz J."/>
            <person name="Haiminen N."/>
            <person name="Iii D.L."/>
            <person name="Cornejo O."/>
            <person name="Findley S.D."/>
            <person name="Zheng P."/>
            <person name="Utro F."/>
            <person name="Royaert S."/>
            <person name="Saski C."/>
            <person name="Jenkins J."/>
            <person name="Podicheti R."/>
            <person name="Zhao M."/>
            <person name="Scheffler B.E."/>
            <person name="Stack J.C."/>
            <person name="Feltus F.A."/>
            <person name="Mustiga G.M."/>
            <person name="Amores F."/>
            <person name="Phillips W."/>
            <person name="Marelli J.P."/>
            <person name="May G.D."/>
            <person name="Shapiro H."/>
            <person name="Ma J."/>
            <person name="Bustamante C.D."/>
            <person name="Schnell R.J."/>
            <person name="Main D."/>
            <person name="Gilbert D."/>
            <person name="Parida L."/>
            <person name="Kuhn D.N."/>
        </authorList>
    </citation>
    <scope>NUCLEOTIDE SEQUENCE [LARGE SCALE GENOMIC DNA]</scope>
    <source>
        <strain evidence="13">cv. Matina 1-6</strain>
    </source>
</reference>
<proteinExistence type="predicted"/>
<dbReference type="Proteomes" id="UP000026915">
    <property type="component" value="Chromosome 7"/>
</dbReference>
<evidence type="ECO:0000256" key="7">
    <source>
        <dbReference type="ARBA" id="ARBA00023136"/>
    </source>
</evidence>
<evidence type="ECO:0000256" key="6">
    <source>
        <dbReference type="ARBA" id="ARBA00022989"/>
    </source>
</evidence>
<dbReference type="PANTHER" id="PTHR48061:SF46">
    <property type="entry name" value="LEUCINE-RICH REPEAT-CONTAINING N-TERMINAL PLANT-TYPE DOMAIN-CONTAINING PROTEIN"/>
    <property type="match status" value="1"/>
</dbReference>
<evidence type="ECO:0000313" key="12">
    <source>
        <dbReference type="EMBL" id="EOY13279.1"/>
    </source>
</evidence>
<dbReference type="AlphaFoldDB" id="A0A061FFN5"/>
<keyword evidence="6" id="KW-1133">Transmembrane helix</keyword>
<dbReference type="eggNOG" id="KOG0619">
    <property type="taxonomic scope" value="Eukaryota"/>
</dbReference>
<feature type="chain" id="PRO_5013107949" description="Leucine-rich repeat-containing N-terminal plant-type domain-containing protein" evidence="10">
    <location>
        <begin position="16"/>
        <end position="118"/>
    </location>
</feature>